<dbReference type="GO" id="GO:0005524">
    <property type="term" value="F:ATP binding"/>
    <property type="evidence" value="ECO:0007669"/>
    <property type="project" value="UniProtKB-KW"/>
</dbReference>
<dbReference type="InterPro" id="IPR036890">
    <property type="entry name" value="HATPase_C_sf"/>
</dbReference>
<sequence length="1044" mass="115414">MKRRKIAAIVGLFFLVLTGIRLVWINIQTTSMRIEAEDGRVDLSDWLPSSKPILSLDGQWEFYPSQLATPGPDGAFVPEAGSTMKMAVPESWQRYFSPQQRSTFGYGTYRLRVILPQRTEELPKLTVRIPRISTSSALYVNGRLEGRSGQPAEQASSYRAGSMPYSVTITADRDVLDLVLHVANYDNRVMGGLTEPVKLGTASAMERAYWYSAGSQAAMVLLMVMHAGYAFVLYFIGARHKPLLIFSLLAACGAAAVSVDQDQILSAWFGVGYETASKVFYLSYVGVAGLLLHFLKGLLPEIPILRYSRWHLVACAVFGLGVLALPARLITYADGLHTLLMLVSFGSAPVFLYLAVRKGVPDAIYLLLGVVAMASNLIWGLLNYTFFLDIGYYPFDMLALFVAFALYWFKQYFRSAAETATLAERLKEADRLKDEFLVQTSHELRNPLHGILNMAQTVLDSAGKSDDEANRDRLKLLVSVGKRMSFLLNDLVDLTRLRENRVLLQPGPLRLQAEASGVLDMVRFLTEGKPIKLENRIPDSLPPVLADENRLLQILFNLLHNAVKFTNEGRIVIDAGIEGDMAVIRISDTGIGMDEATMSRIFLPYEQGREQTETNASGFGLGLSITKRLVELHGGELTVTSVPNSGSVFRFTLPVAKPDELEAAPEAISAGKPNEADAALNRAETAAAASPPETPAHRDVPRILAVDDDPVNLRVLTNALARDRYEIVTATSGLEALSLLNAGAWDLLIADVMMPGMSGYEVSRTVRSMFSHSELPILLLTARHRTEDIEAGFRAGANDYIVKPVDVHELRARVKALTDVARTAREQSRMEAAWLQAQIQPHFLFNTLNSVAALVEVDPDRMRNLLLAFGDYLRASFDFANLERFVPLDKELELVRAYLYIEKERFGDRVQVEWEVDDGLPLQVPPLSIQPLVENAVRHGLLRRNRGGTVRIRVCDFGDYAEISVEDNGVGFDPELLRGVLYPRETPGRKSGVGLANTDRRLKQLFGKGLQIQGAPGQGTVVSFIVPKQATSGTLLPRYGLEAK</sequence>
<dbReference type="Proteomes" id="UP000325218">
    <property type="component" value="Unassembled WGS sequence"/>
</dbReference>
<dbReference type="CDD" id="cd16922">
    <property type="entry name" value="HATPase_EvgS-ArcB-TorS-like"/>
    <property type="match status" value="1"/>
</dbReference>
<keyword evidence="14" id="KW-1185">Reference proteome</keyword>
<evidence type="ECO:0000313" key="14">
    <source>
        <dbReference type="Proteomes" id="UP000325218"/>
    </source>
</evidence>
<evidence type="ECO:0000256" key="9">
    <source>
        <dbReference type="PROSITE-ProRule" id="PRU00169"/>
    </source>
</evidence>
<dbReference type="SMART" id="SM00387">
    <property type="entry name" value="HATPase_c"/>
    <property type="match status" value="2"/>
</dbReference>
<evidence type="ECO:0000256" key="7">
    <source>
        <dbReference type="ARBA" id="ARBA00022840"/>
    </source>
</evidence>
<dbReference type="PROSITE" id="PS50109">
    <property type="entry name" value="HIS_KIN"/>
    <property type="match status" value="2"/>
</dbReference>
<keyword evidence="6" id="KW-0418">Kinase</keyword>
<dbReference type="GO" id="GO:0009927">
    <property type="term" value="F:histidine phosphotransfer kinase activity"/>
    <property type="evidence" value="ECO:0007669"/>
    <property type="project" value="TreeGrafter"/>
</dbReference>
<keyword evidence="10" id="KW-1133">Transmembrane helix</keyword>
<dbReference type="InterPro" id="IPR003594">
    <property type="entry name" value="HATPase_dom"/>
</dbReference>
<dbReference type="Pfam" id="PF02518">
    <property type="entry name" value="HATPase_c"/>
    <property type="match status" value="2"/>
</dbReference>
<feature type="transmembrane region" description="Helical" evidence="10">
    <location>
        <begin position="217"/>
        <end position="236"/>
    </location>
</feature>
<feature type="domain" description="Histidine kinase" evidence="11">
    <location>
        <begin position="929"/>
        <end position="1030"/>
    </location>
</feature>
<feature type="modified residue" description="4-aspartylphosphate" evidence="9">
    <location>
        <position position="751"/>
    </location>
</feature>
<dbReference type="SUPFAM" id="SSF52172">
    <property type="entry name" value="CheY-like"/>
    <property type="match status" value="1"/>
</dbReference>
<reference evidence="13 14" key="1">
    <citation type="submission" date="2019-08" db="EMBL/GenBank/DDBJ databases">
        <title>Genome sequencing of Paenibacillus faecis DSM 23593(T).</title>
        <authorList>
            <person name="Kook J.-K."/>
            <person name="Park S.-N."/>
            <person name="Lim Y.K."/>
        </authorList>
    </citation>
    <scope>NUCLEOTIDE SEQUENCE [LARGE SCALE GENOMIC DNA]</scope>
    <source>
        <strain evidence="13 14">DSM 23593</strain>
    </source>
</reference>
<dbReference type="InterPro" id="IPR036097">
    <property type="entry name" value="HisK_dim/P_sf"/>
</dbReference>
<dbReference type="GO" id="GO:0000155">
    <property type="term" value="F:phosphorelay sensor kinase activity"/>
    <property type="evidence" value="ECO:0007669"/>
    <property type="project" value="InterPro"/>
</dbReference>
<accession>A0A5D0CUH0</accession>
<evidence type="ECO:0000256" key="6">
    <source>
        <dbReference type="ARBA" id="ARBA00022777"/>
    </source>
</evidence>
<dbReference type="Gene3D" id="3.40.50.2300">
    <property type="match status" value="1"/>
</dbReference>
<feature type="transmembrane region" description="Helical" evidence="10">
    <location>
        <begin position="243"/>
        <end position="259"/>
    </location>
</feature>
<dbReference type="SMART" id="SM00388">
    <property type="entry name" value="HisKA"/>
    <property type="match status" value="1"/>
</dbReference>
<organism evidence="13 14">
    <name type="scientific">Paenibacillus faecis</name>
    <dbReference type="NCBI Taxonomy" id="862114"/>
    <lineage>
        <taxon>Bacteria</taxon>
        <taxon>Bacillati</taxon>
        <taxon>Bacillota</taxon>
        <taxon>Bacilli</taxon>
        <taxon>Bacillales</taxon>
        <taxon>Paenibacillaceae</taxon>
        <taxon>Paenibacillus</taxon>
    </lineage>
</organism>
<evidence type="ECO:0000259" key="11">
    <source>
        <dbReference type="PROSITE" id="PS50109"/>
    </source>
</evidence>
<feature type="transmembrane region" description="Helical" evidence="10">
    <location>
        <begin position="336"/>
        <end position="356"/>
    </location>
</feature>
<dbReference type="Pfam" id="PF00072">
    <property type="entry name" value="Response_reg"/>
    <property type="match status" value="1"/>
</dbReference>
<gene>
    <name evidence="13" type="ORF">FRY98_12900</name>
</gene>
<dbReference type="PANTHER" id="PTHR43047:SF72">
    <property type="entry name" value="OSMOSENSING HISTIDINE PROTEIN KINASE SLN1"/>
    <property type="match status" value="1"/>
</dbReference>
<dbReference type="CDD" id="cd00082">
    <property type="entry name" value="HisKA"/>
    <property type="match status" value="1"/>
</dbReference>
<dbReference type="PROSITE" id="PS50110">
    <property type="entry name" value="RESPONSE_REGULATORY"/>
    <property type="match status" value="1"/>
</dbReference>
<dbReference type="GO" id="GO:0005886">
    <property type="term" value="C:plasma membrane"/>
    <property type="evidence" value="ECO:0007669"/>
    <property type="project" value="TreeGrafter"/>
</dbReference>
<keyword evidence="10" id="KW-0812">Transmembrane</keyword>
<evidence type="ECO:0000256" key="3">
    <source>
        <dbReference type="ARBA" id="ARBA00022553"/>
    </source>
</evidence>
<feature type="transmembrane region" description="Helical" evidence="10">
    <location>
        <begin position="310"/>
        <end position="330"/>
    </location>
</feature>
<evidence type="ECO:0000256" key="4">
    <source>
        <dbReference type="ARBA" id="ARBA00022679"/>
    </source>
</evidence>
<feature type="domain" description="Response regulatory" evidence="12">
    <location>
        <begin position="702"/>
        <end position="818"/>
    </location>
</feature>
<feature type="domain" description="Histidine kinase" evidence="11">
    <location>
        <begin position="439"/>
        <end position="657"/>
    </location>
</feature>
<dbReference type="SMART" id="SM00448">
    <property type="entry name" value="REC"/>
    <property type="match status" value="1"/>
</dbReference>
<dbReference type="AlphaFoldDB" id="A0A5D0CUH0"/>
<dbReference type="InterPro" id="IPR003661">
    <property type="entry name" value="HisK_dim/P_dom"/>
</dbReference>
<dbReference type="Pfam" id="PF06580">
    <property type="entry name" value="His_kinase"/>
    <property type="match status" value="1"/>
</dbReference>
<dbReference type="InterPro" id="IPR010559">
    <property type="entry name" value="Sig_transdc_His_kin_internal"/>
</dbReference>
<dbReference type="InterPro" id="IPR008979">
    <property type="entry name" value="Galactose-bd-like_sf"/>
</dbReference>
<dbReference type="InterPro" id="IPR005467">
    <property type="entry name" value="His_kinase_dom"/>
</dbReference>
<protein>
    <recommendedName>
        <fullName evidence="2">histidine kinase</fullName>
        <ecNumber evidence="2">2.7.13.3</ecNumber>
    </recommendedName>
</protein>
<evidence type="ECO:0000256" key="1">
    <source>
        <dbReference type="ARBA" id="ARBA00000085"/>
    </source>
</evidence>
<dbReference type="SUPFAM" id="SSF55874">
    <property type="entry name" value="ATPase domain of HSP90 chaperone/DNA topoisomerase II/histidine kinase"/>
    <property type="match status" value="2"/>
</dbReference>
<keyword evidence="8" id="KW-0902">Two-component regulatory system</keyword>
<proteinExistence type="predicted"/>
<evidence type="ECO:0000256" key="8">
    <source>
        <dbReference type="ARBA" id="ARBA00023012"/>
    </source>
</evidence>
<keyword evidence="7" id="KW-0067">ATP-binding</keyword>
<comment type="catalytic activity">
    <reaction evidence="1">
        <text>ATP + protein L-histidine = ADP + protein N-phospho-L-histidine.</text>
        <dbReference type="EC" id="2.7.13.3"/>
    </reaction>
</comment>
<evidence type="ECO:0000313" key="13">
    <source>
        <dbReference type="EMBL" id="TYA13539.1"/>
    </source>
</evidence>
<dbReference type="Pfam" id="PF07695">
    <property type="entry name" value="7TMR-DISM_7TM"/>
    <property type="match status" value="1"/>
</dbReference>
<dbReference type="OrthoDB" id="9809348at2"/>
<feature type="transmembrane region" description="Helical" evidence="10">
    <location>
        <begin position="279"/>
        <end position="298"/>
    </location>
</feature>
<feature type="transmembrane region" description="Helical" evidence="10">
    <location>
        <begin position="363"/>
        <end position="384"/>
    </location>
</feature>
<keyword evidence="3 9" id="KW-0597">Phosphoprotein</keyword>
<dbReference type="Gene3D" id="3.30.565.10">
    <property type="entry name" value="Histidine kinase-like ATPase, C-terminal domain"/>
    <property type="match status" value="2"/>
</dbReference>
<keyword evidence="4" id="KW-0808">Transferase</keyword>
<dbReference type="EC" id="2.7.13.3" evidence="2"/>
<dbReference type="Gene3D" id="1.10.287.130">
    <property type="match status" value="1"/>
</dbReference>
<dbReference type="InterPro" id="IPR001789">
    <property type="entry name" value="Sig_transdc_resp-reg_receiver"/>
</dbReference>
<dbReference type="PANTHER" id="PTHR43047">
    <property type="entry name" value="TWO-COMPONENT HISTIDINE PROTEIN KINASE"/>
    <property type="match status" value="1"/>
</dbReference>
<comment type="caution">
    <text evidence="13">The sequence shown here is derived from an EMBL/GenBank/DDBJ whole genome shotgun (WGS) entry which is preliminary data.</text>
</comment>
<evidence type="ECO:0000256" key="10">
    <source>
        <dbReference type="SAM" id="Phobius"/>
    </source>
</evidence>
<dbReference type="InterPro" id="IPR004358">
    <property type="entry name" value="Sig_transdc_His_kin-like_C"/>
</dbReference>
<dbReference type="PRINTS" id="PR00344">
    <property type="entry name" value="BCTRLSENSOR"/>
</dbReference>
<dbReference type="SUPFAM" id="SSF47384">
    <property type="entry name" value="Homodimeric domain of signal transducing histidine kinase"/>
    <property type="match status" value="1"/>
</dbReference>
<name>A0A5D0CUH0_9BACL</name>
<dbReference type="InterPro" id="IPR011006">
    <property type="entry name" value="CheY-like_superfamily"/>
</dbReference>
<dbReference type="CDD" id="cd17574">
    <property type="entry name" value="REC_OmpR"/>
    <property type="match status" value="1"/>
</dbReference>
<dbReference type="Pfam" id="PF00512">
    <property type="entry name" value="HisKA"/>
    <property type="match status" value="1"/>
</dbReference>
<dbReference type="SUPFAM" id="SSF49785">
    <property type="entry name" value="Galactose-binding domain-like"/>
    <property type="match status" value="1"/>
</dbReference>
<keyword evidence="10" id="KW-0472">Membrane</keyword>
<dbReference type="InterPro" id="IPR011623">
    <property type="entry name" value="7TMR_DISM_rcpt_extracell_dom1"/>
</dbReference>
<keyword evidence="5" id="KW-0547">Nucleotide-binding</keyword>
<dbReference type="Gene3D" id="2.60.120.260">
    <property type="entry name" value="Galactose-binding domain-like"/>
    <property type="match status" value="1"/>
</dbReference>
<dbReference type="EMBL" id="VSDO01000002">
    <property type="protein sequence ID" value="TYA13539.1"/>
    <property type="molecule type" value="Genomic_DNA"/>
</dbReference>
<evidence type="ECO:0000256" key="2">
    <source>
        <dbReference type="ARBA" id="ARBA00012438"/>
    </source>
</evidence>
<evidence type="ECO:0000259" key="12">
    <source>
        <dbReference type="PROSITE" id="PS50110"/>
    </source>
</evidence>
<evidence type="ECO:0000256" key="5">
    <source>
        <dbReference type="ARBA" id="ARBA00022741"/>
    </source>
</evidence>